<dbReference type="EMBL" id="AP026709">
    <property type="protein sequence ID" value="BDQ37204.1"/>
    <property type="molecule type" value="Genomic_DNA"/>
</dbReference>
<evidence type="ECO:0000256" key="1">
    <source>
        <dbReference type="ARBA" id="ARBA00022801"/>
    </source>
</evidence>
<reference evidence="4 5" key="1">
    <citation type="submission" date="2022-08" db="EMBL/GenBank/DDBJ databases">
        <title>Genome Sequence of the sulphate-reducing bacterium, Pseudodesulfovibrio sp. SYK.</title>
        <authorList>
            <person name="Kondo R."/>
            <person name="Kataoka T."/>
        </authorList>
    </citation>
    <scope>NUCLEOTIDE SEQUENCE [LARGE SCALE GENOMIC DNA]</scope>
    <source>
        <strain evidence="4 5">SYK</strain>
    </source>
</reference>
<evidence type="ECO:0000259" key="3">
    <source>
        <dbReference type="PROSITE" id="PS50263"/>
    </source>
</evidence>
<dbReference type="NCBIfam" id="NF009803">
    <property type="entry name" value="PRK13287.1"/>
    <property type="match status" value="1"/>
</dbReference>
<organism evidence="4 5">
    <name type="scientific">Pseudodesulfovibrio nedwellii</name>
    <dbReference type="NCBI Taxonomy" id="2973072"/>
    <lineage>
        <taxon>Bacteria</taxon>
        <taxon>Pseudomonadati</taxon>
        <taxon>Thermodesulfobacteriota</taxon>
        <taxon>Desulfovibrionia</taxon>
        <taxon>Desulfovibrionales</taxon>
        <taxon>Desulfovibrionaceae</taxon>
    </lineage>
</organism>
<comment type="function">
    <text evidence="2">Is an aliphatic amidase with a restricted substrate specificity, as it only hydrolyzes formamide.</text>
</comment>
<dbReference type="PANTHER" id="PTHR43674:SF15">
    <property type="entry name" value="FORMAMIDASE"/>
    <property type="match status" value="1"/>
</dbReference>
<sequence>MGSIGSMNRPTEGMLMGLVQYPVPIVNSRRDIEANIDRICEATVNTKAGYPGMDLIVWPEYSSQGLNTKKWVSDEFLLDVEGPLFQRYAQTCKENDIWGLFSLMERNPNKDQMPYNTAVIFNNKGELALKYRKLNPWVPIEPWMPGDLGQPVCDGPGGSRLSVCICHDGMFPEQAREAAYNGCNVYIRISGYSTQVNDQWMLTNRSNAWQNLMYTASVNLAGYDGVFYYFGEGQVCNFDGTTIQQGHRNPWEIVTAEVFPKMADQARKDWGLENNIYNLGTRGYVAVPGGVKECPYTWVKDFAKGEYKLPWEDDIKIKDGSIYGYPTTGGRFGL</sequence>
<evidence type="ECO:0000313" key="4">
    <source>
        <dbReference type="EMBL" id="BDQ37204.1"/>
    </source>
</evidence>
<dbReference type="InterPro" id="IPR036526">
    <property type="entry name" value="C-N_Hydrolase_sf"/>
</dbReference>
<keyword evidence="1 2" id="KW-0378">Hydrolase</keyword>
<dbReference type="InterPro" id="IPR003010">
    <property type="entry name" value="C-N_Hydrolase"/>
</dbReference>
<proteinExistence type="inferred from homology"/>
<keyword evidence="5" id="KW-1185">Reference proteome</keyword>
<evidence type="ECO:0000313" key="5">
    <source>
        <dbReference type="Proteomes" id="UP001317742"/>
    </source>
</evidence>
<evidence type="ECO:0000256" key="2">
    <source>
        <dbReference type="HAMAP-Rule" id="MF_01243"/>
    </source>
</evidence>
<dbReference type="Proteomes" id="UP001317742">
    <property type="component" value="Chromosome"/>
</dbReference>
<dbReference type="EC" id="3.5.1.49" evidence="2"/>
<dbReference type="InterPro" id="IPR050345">
    <property type="entry name" value="Aliph_Amidase/BUP"/>
</dbReference>
<dbReference type="InterPro" id="IPR022843">
    <property type="entry name" value="Formamidase"/>
</dbReference>
<dbReference type="SUPFAM" id="SSF56317">
    <property type="entry name" value="Carbon-nitrogen hydrolase"/>
    <property type="match status" value="1"/>
</dbReference>
<dbReference type="PANTHER" id="PTHR43674">
    <property type="entry name" value="NITRILASE C965.09-RELATED"/>
    <property type="match status" value="1"/>
</dbReference>
<dbReference type="Gene3D" id="3.60.110.10">
    <property type="entry name" value="Carbon-nitrogen hydrolase"/>
    <property type="match status" value="1"/>
</dbReference>
<dbReference type="RefSeq" id="WP_281763063.1">
    <property type="nucleotide sequence ID" value="NZ_AP026709.1"/>
</dbReference>
<protein>
    <recommendedName>
        <fullName evidence="2">Formamidase</fullName>
        <ecNumber evidence="2">3.5.1.49</ecNumber>
    </recommendedName>
    <alternativeName>
        <fullName evidence="2">Formamide amidohydrolase</fullName>
    </alternativeName>
</protein>
<feature type="domain" description="CN hydrolase" evidence="3">
    <location>
        <begin position="14"/>
        <end position="260"/>
    </location>
</feature>
<feature type="active site" description="Proton donor" evidence="2">
    <location>
        <position position="133"/>
    </location>
</feature>
<name>A0ABM8B088_9BACT</name>
<feature type="active site" description="Proton acceptor" evidence="2">
    <location>
        <position position="60"/>
    </location>
</feature>
<dbReference type="PROSITE" id="PS50263">
    <property type="entry name" value="CN_HYDROLASE"/>
    <property type="match status" value="1"/>
</dbReference>
<dbReference type="Pfam" id="PF00795">
    <property type="entry name" value="CN_hydrolase"/>
    <property type="match status" value="1"/>
</dbReference>
<accession>A0ABM8B088</accession>
<dbReference type="CDD" id="cd07565">
    <property type="entry name" value="aliphatic_amidase"/>
    <property type="match status" value="1"/>
</dbReference>
<dbReference type="HAMAP" id="MF_01243">
    <property type="entry name" value="Formamidase"/>
    <property type="match status" value="1"/>
</dbReference>
<comment type="catalytic activity">
    <reaction evidence="2">
        <text>formamide + H2O = formate + NH4(+)</text>
        <dbReference type="Rhea" id="RHEA:21948"/>
        <dbReference type="ChEBI" id="CHEBI:15377"/>
        <dbReference type="ChEBI" id="CHEBI:15740"/>
        <dbReference type="ChEBI" id="CHEBI:16397"/>
        <dbReference type="ChEBI" id="CHEBI:28938"/>
        <dbReference type="EC" id="3.5.1.49"/>
    </reaction>
</comment>
<comment type="similarity">
    <text evidence="2">Belongs to the carbon-nitrogen hydrolase superfamily. Aliphatic amidase family.</text>
</comment>
<gene>
    <name evidence="2 4" type="primary">amiF</name>
    <name evidence="4" type="ORF">SYK_15640</name>
</gene>
<feature type="active site" description="Nucleophile" evidence="2">
    <location>
        <position position="166"/>
    </location>
</feature>